<feature type="compositionally biased region" description="Polar residues" evidence="1">
    <location>
        <begin position="48"/>
        <end position="61"/>
    </location>
</feature>
<keyword evidence="2" id="KW-0472">Membrane</keyword>
<accession>A0ABU8YLU7</accession>
<feature type="region of interest" description="Disordered" evidence="1">
    <location>
        <begin position="31"/>
        <end position="68"/>
    </location>
</feature>
<sequence length="722" mass="79757">MTNCPLPIYRSPAASTMLTVGSLLPSIKQSARLASMSQDPKTPGHWSASKSLEPTPDTSSLVPVPARKNRAERLKELRDMLTSGPMPGEHPALPPSSSGENSQPPEEDNPWWLRWSKKWQFWLAVSLMLSVGMGFVAIASLFNLTSQSNCSKIFWPTASANDRFFCAQEAASKRTADDLLRAIELVNALPQDHPMRPRINGQIDRWAEDILRLGNVSFQEGQLAEAIAIARKVPQNVSAYPMVEKQIEKWQSSWNDAEKIYRTAENHLRKEEWVLAFREATLLLDTGNTFWESTKYEEITQAIQATKAEGNKLIKARNKAEDGGVDNLVTAIKLAQGIDQKSYLYQAANKLIGEFSQKIFAQAQKRLESGDWQQAIAIANKIPDGGSLQEQVKDFNELANATGQALTGNVDGLSKAVAMAKNLNSSRPLYKKAQDLVTRWQQEIADVKTLDLASRLAAPGGVKDLKAAIAQLQTVPEANPRSGEARAQISRFSRQIEQIEDSPFLQKANELANTGDPNALESAVAQARMIGQGRALYGEAQTKIQAWIDRRQRLVDQPFLDRAQQLAAKGYLTEAIEMARRIRPGRVLYEQARSNIRTWDVQAQSQQGLESARQVAQAGTPDALETAISLARQVPEGSSLRSQATQAIEEWSQRILAMGMEQSSSDLAGAIAILKKIPAGTRSFDEARSQIQVWQQSLNAPVAESEPPVPPESEPSRPPNRF</sequence>
<evidence type="ECO:0000313" key="3">
    <source>
        <dbReference type="EMBL" id="MEK0185353.1"/>
    </source>
</evidence>
<keyword evidence="2" id="KW-1133">Transmembrane helix</keyword>
<feature type="region of interest" description="Disordered" evidence="1">
    <location>
        <begin position="81"/>
        <end position="109"/>
    </location>
</feature>
<evidence type="ECO:0000256" key="1">
    <source>
        <dbReference type="SAM" id="MobiDB-lite"/>
    </source>
</evidence>
<gene>
    <name evidence="3" type="ORF">WMG39_10825</name>
</gene>
<evidence type="ECO:0000256" key="2">
    <source>
        <dbReference type="SAM" id="Phobius"/>
    </source>
</evidence>
<evidence type="ECO:0000313" key="4">
    <source>
        <dbReference type="Proteomes" id="UP001384579"/>
    </source>
</evidence>
<reference evidence="3 4" key="1">
    <citation type="journal article" date="2020" name="Harmful Algae">
        <title>Molecular and morphological characterization of a novel dihydroanatoxin-a producing Microcoleus species (cyanobacteria) from the Russian River, California, USA.</title>
        <authorList>
            <person name="Conklin K.Y."/>
            <person name="Stancheva R."/>
            <person name="Otten T.G."/>
            <person name="Fadness R."/>
            <person name="Boyer G.L."/>
            <person name="Read B."/>
            <person name="Zhang X."/>
            <person name="Sheath R.G."/>
        </authorList>
    </citation>
    <scope>NUCLEOTIDE SEQUENCE [LARGE SCALE GENOMIC DNA]</scope>
    <source>
        <strain evidence="3 4">PTRS2</strain>
    </source>
</reference>
<dbReference type="RefSeq" id="WP_340541445.1">
    <property type="nucleotide sequence ID" value="NZ_JBBLXS010000114.1"/>
</dbReference>
<dbReference type="Proteomes" id="UP001384579">
    <property type="component" value="Unassembled WGS sequence"/>
</dbReference>
<feature type="region of interest" description="Disordered" evidence="1">
    <location>
        <begin position="697"/>
        <end position="722"/>
    </location>
</feature>
<protein>
    <recommendedName>
        <fullName evidence="5">Chromosome segregation ATPase</fullName>
    </recommendedName>
</protein>
<organism evidence="3 4">
    <name type="scientific">Microcoleus anatoxicus PTRS2</name>
    <dbReference type="NCBI Taxonomy" id="2705321"/>
    <lineage>
        <taxon>Bacteria</taxon>
        <taxon>Bacillati</taxon>
        <taxon>Cyanobacteriota</taxon>
        <taxon>Cyanophyceae</taxon>
        <taxon>Oscillatoriophycideae</taxon>
        <taxon>Oscillatoriales</taxon>
        <taxon>Microcoleaceae</taxon>
        <taxon>Microcoleus</taxon>
        <taxon>Microcoleus anatoxicus</taxon>
    </lineage>
</organism>
<name>A0ABU8YLU7_9CYAN</name>
<feature type="compositionally biased region" description="Polar residues" evidence="1">
    <location>
        <begin position="95"/>
        <end position="104"/>
    </location>
</feature>
<keyword evidence="2" id="KW-0812">Transmembrane</keyword>
<feature type="transmembrane region" description="Helical" evidence="2">
    <location>
        <begin position="121"/>
        <end position="142"/>
    </location>
</feature>
<proteinExistence type="predicted"/>
<comment type="caution">
    <text evidence="3">The sequence shown here is derived from an EMBL/GenBank/DDBJ whole genome shotgun (WGS) entry which is preliminary data.</text>
</comment>
<keyword evidence="4" id="KW-1185">Reference proteome</keyword>
<evidence type="ECO:0008006" key="5">
    <source>
        <dbReference type="Google" id="ProtNLM"/>
    </source>
</evidence>
<feature type="compositionally biased region" description="Pro residues" evidence="1">
    <location>
        <begin position="707"/>
        <end position="722"/>
    </location>
</feature>
<dbReference type="EMBL" id="JBBLXS010000114">
    <property type="protein sequence ID" value="MEK0185353.1"/>
    <property type="molecule type" value="Genomic_DNA"/>
</dbReference>